<proteinExistence type="predicted"/>
<dbReference type="EMBL" id="JAGINU010000001">
    <property type="protein sequence ID" value="MBP2364899.1"/>
    <property type="molecule type" value="Genomic_DNA"/>
</dbReference>
<feature type="transmembrane region" description="Helical" evidence="2">
    <location>
        <begin position="27"/>
        <end position="47"/>
    </location>
</feature>
<keyword evidence="4" id="KW-1185">Reference proteome</keyword>
<keyword evidence="2" id="KW-0472">Membrane</keyword>
<sequence length="80" mass="8737">MVAAVAPWWVIRGAGPLADWTGHSPDLIWAVAALLALPLLGAAMTIYDQFPARPCSTRSPQPNRRRGRPEHSDPDPEPSR</sequence>
<protein>
    <submittedName>
        <fullName evidence="3">Uncharacterized protein</fullName>
    </submittedName>
</protein>
<accession>A0ABS4VMW0</accession>
<gene>
    <name evidence="3" type="ORF">JOF36_000595</name>
</gene>
<evidence type="ECO:0000256" key="1">
    <source>
        <dbReference type="SAM" id="MobiDB-lite"/>
    </source>
</evidence>
<evidence type="ECO:0000313" key="4">
    <source>
        <dbReference type="Proteomes" id="UP001519295"/>
    </source>
</evidence>
<evidence type="ECO:0000313" key="3">
    <source>
        <dbReference type="EMBL" id="MBP2364899.1"/>
    </source>
</evidence>
<evidence type="ECO:0000256" key="2">
    <source>
        <dbReference type="SAM" id="Phobius"/>
    </source>
</evidence>
<comment type="caution">
    <text evidence="3">The sequence shown here is derived from an EMBL/GenBank/DDBJ whole genome shotgun (WGS) entry which is preliminary data.</text>
</comment>
<keyword evidence="2" id="KW-1133">Transmembrane helix</keyword>
<dbReference type="RefSeq" id="WP_210024890.1">
    <property type="nucleotide sequence ID" value="NZ_JAGINU010000001.1"/>
</dbReference>
<keyword evidence="2" id="KW-0812">Transmembrane</keyword>
<feature type="region of interest" description="Disordered" evidence="1">
    <location>
        <begin position="51"/>
        <end position="80"/>
    </location>
</feature>
<reference evidence="3 4" key="1">
    <citation type="submission" date="2021-03" db="EMBL/GenBank/DDBJ databases">
        <title>Sequencing the genomes of 1000 actinobacteria strains.</title>
        <authorList>
            <person name="Klenk H.-P."/>
        </authorList>
    </citation>
    <scope>NUCLEOTIDE SEQUENCE [LARGE SCALE GENOMIC DNA]</scope>
    <source>
        <strain evidence="3 4">DSM 45256</strain>
    </source>
</reference>
<name>A0ABS4VMW0_9PSEU</name>
<feature type="compositionally biased region" description="Basic and acidic residues" evidence="1">
    <location>
        <begin position="69"/>
        <end position="80"/>
    </location>
</feature>
<dbReference type="Proteomes" id="UP001519295">
    <property type="component" value="Unassembled WGS sequence"/>
</dbReference>
<organism evidence="3 4">
    <name type="scientific">Pseudonocardia parietis</name>
    <dbReference type="NCBI Taxonomy" id="570936"/>
    <lineage>
        <taxon>Bacteria</taxon>
        <taxon>Bacillati</taxon>
        <taxon>Actinomycetota</taxon>
        <taxon>Actinomycetes</taxon>
        <taxon>Pseudonocardiales</taxon>
        <taxon>Pseudonocardiaceae</taxon>
        <taxon>Pseudonocardia</taxon>
    </lineage>
</organism>